<evidence type="ECO:0000313" key="2">
    <source>
        <dbReference type="Proteomes" id="UP001501321"/>
    </source>
</evidence>
<dbReference type="Pfam" id="PF11042">
    <property type="entry name" value="DUF2750"/>
    <property type="match status" value="1"/>
</dbReference>
<dbReference type="Proteomes" id="UP001501321">
    <property type="component" value="Unassembled WGS sequence"/>
</dbReference>
<proteinExistence type="predicted"/>
<protein>
    <submittedName>
        <fullName evidence="1">DUF2750 domain-containing protein</fullName>
    </submittedName>
</protein>
<comment type="caution">
    <text evidence="1">The sequence shown here is derived from an EMBL/GenBank/DDBJ whole genome shotgun (WGS) entry which is preliminary data.</text>
</comment>
<reference evidence="2" key="1">
    <citation type="journal article" date="2019" name="Int. J. Syst. Evol. Microbiol.">
        <title>The Global Catalogue of Microorganisms (GCM) 10K type strain sequencing project: providing services to taxonomists for standard genome sequencing and annotation.</title>
        <authorList>
            <consortium name="The Broad Institute Genomics Platform"/>
            <consortium name="The Broad Institute Genome Sequencing Center for Infectious Disease"/>
            <person name="Wu L."/>
            <person name="Ma J."/>
        </authorList>
    </citation>
    <scope>NUCLEOTIDE SEQUENCE [LARGE SCALE GENOMIC DNA]</scope>
    <source>
        <strain evidence="2">JCM 32226</strain>
    </source>
</reference>
<dbReference type="InterPro" id="IPR021284">
    <property type="entry name" value="DUF2750"/>
</dbReference>
<organism evidence="1 2">
    <name type="scientific">Pseudaeromonas paramecii</name>
    <dbReference type="NCBI Taxonomy" id="2138166"/>
    <lineage>
        <taxon>Bacteria</taxon>
        <taxon>Pseudomonadati</taxon>
        <taxon>Pseudomonadota</taxon>
        <taxon>Gammaproteobacteria</taxon>
        <taxon>Aeromonadales</taxon>
        <taxon>Aeromonadaceae</taxon>
        <taxon>Pseudaeromonas</taxon>
    </lineage>
</organism>
<keyword evidence="2" id="KW-1185">Reference proteome</keyword>
<dbReference type="EMBL" id="BAABFC010000001">
    <property type="protein sequence ID" value="GAA4493035.1"/>
    <property type="molecule type" value="Genomic_DNA"/>
</dbReference>
<evidence type="ECO:0000313" key="1">
    <source>
        <dbReference type="EMBL" id="GAA4493035.1"/>
    </source>
</evidence>
<gene>
    <name evidence="1" type="ORF">GCM10023095_02580</name>
</gene>
<name>A0ABP8PXX2_9GAMM</name>
<accession>A0ABP8PXX2</accession>
<dbReference type="RefSeq" id="WP_345009269.1">
    <property type="nucleotide sequence ID" value="NZ_BAABFC010000001.1"/>
</dbReference>
<sequence>MSQLTSDIQQNYALFIQQSQDTQQVWALQFDDEWVVCDSAEQPGREVMPIWSAQEDAQRHCVDEWADYRAAPIALEEFMEEWVNDLAEDQVLMGINWNADLDGIEVEPLTLARDLADEEI</sequence>